<sequence>MPHGQPLAWPLLAALGSGLMAGVFFAFSAMVMKALARLPPAEGIRAMQSINVVALTPAFMTVFFGTAVVSVVAAVFALRAWEAPSARYVLLGSVLYVFGVVVVTAAFNVPRNSALAAVDPAHVDAAAQWTRYVSGWTAWNHVRMVAALGALVSFLFGLRV</sequence>
<reference evidence="2 3" key="1">
    <citation type="submission" date="2020-04" db="EMBL/GenBank/DDBJ databases">
        <title>Draft genome of Pyxidicoccus fallax type strain.</title>
        <authorList>
            <person name="Whitworth D.E."/>
        </authorList>
    </citation>
    <scope>NUCLEOTIDE SEQUENCE [LARGE SCALE GENOMIC DNA]</scope>
    <source>
        <strain evidence="2 3">DSM 14698</strain>
    </source>
</reference>
<keyword evidence="1" id="KW-1133">Transmembrane helix</keyword>
<dbReference type="AlphaFoldDB" id="A0A848L4T5"/>
<keyword evidence="1" id="KW-0472">Membrane</keyword>
<keyword evidence="3" id="KW-1185">Reference proteome</keyword>
<protein>
    <submittedName>
        <fullName evidence="2">DUF1772 domain-containing protein</fullName>
    </submittedName>
</protein>
<name>A0A848L4T5_9BACT</name>
<evidence type="ECO:0000256" key="1">
    <source>
        <dbReference type="SAM" id="Phobius"/>
    </source>
</evidence>
<evidence type="ECO:0000313" key="2">
    <source>
        <dbReference type="EMBL" id="NMO13679.1"/>
    </source>
</evidence>
<dbReference type="InterPro" id="IPR013901">
    <property type="entry name" value="Anthrone_oxy"/>
</dbReference>
<gene>
    <name evidence="2" type="ORF">HG543_02210</name>
</gene>
<feature type="transmembrane region" description="Helical" evidence="1">
    <location>
        <begin position="7"/>
        <end position="32"/>
    </location>
</feature>
<proteinExistence type="predicted"/>
<dbReference type="Proteomes" id="UP000518300">
    <property type="component" value="Unassembled WGS sequence"/>
</dbReference>
<accession>A0A848L4T5</accession>
<evidence type="ECO:0000313" key="3">
    <source>
        <dbReference type="Proteomes" id="UP000518300"/>
    </source>
</evidence>
<organism evidence="2 3">
    <name type="scientific">Pyxidicoccus fallax</name>
    <dbReference type="NCBI Taxonomy" id="394095"/>
    <lineage>
        <taxon>Bacteria</taxon>
        <taxon>Pseudomonadati</taxon>
        <taxon>Myxococcota</taxon>
        <taxon>Myxococcia</taxon>
        <taxon>Myxococcales</taxon>
        <taxon>Cystobacterineae</taxon>
        <taxon>Myxococcaceae</taxon>
        <taxon>Pyxidicoccus</taxon>
    </lineage>
</organism>
<dbReference type="Pfam" id="PF08592">
    <property type="entry name" value="Anthrone_oxy"/>
    <property type="match status" value="1"/>
</dbReference>
<comment type="caution">
    <text evidence="2">The sequence shown here is derived from an EMBL/GenBank/DDBJ whole genome shotgun (WGS) entry which is preliminary data.</text>
</comment>
<feature type="transmembrane region" description="Helical" evidence="1">
    <location>
        <begin position="88"/>
        <end position="107"/>
    </location>
</feature>
<dbReference type="EMBL" id="JABBJJ010000006">
    <property type="protein sequence ID" value="NMO13679.1"/>
    <property type="molecule type" value="Genomic_DNA"/>
</dbReference>
<keyword evidence="1" id="KW-0812">Transmembrane</keyword>
<feature type="transmembrane region" description="Helical" evidence="1">
    <location>
        <begin position="52"/>
        <end position="76"/>
    </location>
</feature>
<feature type="transmembrane region" description="Helical" evidence="1">
    <location>
        <begin position="138"/>
        <end position="158"/>
    </location>
</feature>
<dbReference type="RefSeq" id="WP_169342960.1">
    <property type="nucleotide sequence ID" value="NZ_JABBJJ010000006.1"/>
</dbReference>